<feature type="binding site" evidence="4">
    <location>
        <position position="244"/>
    </location>
    <ligand>
        <name>Mg(2+)</name>
        <dbReference type="ChEBI" id="CHEBI:18420"/>
        <label>1</label>
    </ligand>
</feature>
<gene>
    <name evidence="7" type="ORF">PRELSG_1320500</name>
</gene>
<organism evidence="7 8">
    <name type="scientific">Plasmodium relictum</name>
    <dbReference type="NCBI Taxonomy" id="85471"/>
    <lineage>
        <taxon>Eukaryota</taxon>
        <taxon>Sar</taxon>
        <taxon>Alveolata</taxon>
        <taxon>Apicomplexa</taxon>
        <taxon>Aconoidasida</taxon>
        <taxon>Haemosporida</taxon>
        <taxon>Plasmodiidae</taxon>
        <taxon>Plasmodium</taxon>
        <taxon>Plasmodium (Haemamoeba)</taxon>
    </lineage>
</organism>
<feature type="transmembrane region" description="Helical" evidence="6">
    <location>
        <begin position="785"/>
        <end position="807"/>
    </location>
</feature>
<dbReference type="AlphaFoldDB" id="A0A1J1HDJ0"/>
<feature type="site" description="Transition state stabilizer" evidence="5">
    <location>
        <position position="244"/>
    </location>
</feature>
<name>A0A1J1HDJ0_PLARL</name>
<dbReference type="VEuPathDB" id="PlasmoDB:PRELSG_1320500"/>
<dbReference type="GO" id="GO:0006284">
    <property type="term" value="P:base-excision repair"/>
    <property type="evidence" value="ECO:0007669"/>
    <property type="project" value="TreeGrafter"/>
</dbReference>
<dbReference type="InterPro" id="IPR004808">
    <property type="entry name" value="AP_endonuc_1"/>
</dbReference>
<dbReference type="GO" id="GO:0008311">
    <property type="term" value="F:double-stranded DNA 3'-5' DNA exonuclease activity"/>
    <property type="evidence" value="ECO:0007669"/>
    <property type="project" value="TreeGrafter"/>
</dbReference>
<keyword evidence="6" id="KW-1133">Transmembrane helix</keyword>
<dbReference type="GO" id="GO:0046872">
    <property type="term" value="F:metal ion binding"/>
    <property type="evidence" value="ECO:0007669"/>
    <property type="project" value="UniProtKB-KW"/>
</dbReference>
<feature type="binding site" evidence="4">
    <location>
        <position position="242"/>
    </location>
    <ligand>
        <name>Mg(2+)</name>
        <dbReference type="ChEBI" id="CHEBI:18420"/>
        <label>1</label>
    </ligand>
</feature>
<evidence type="ECO:0000313" key="7">
    <source>
        <dbReference type="EMBL" id="CRH03846.1"/>
    </source>
</evidence>
<keyword evidence="2" id="KW-0378">Hydrolase</keyword>
<feature type="binding site" evidence="4">
    <location>
        <position position="44"/>
    </location>
    <ligand>
        <name>Mg(2+)</name>
        <dbReference type="ChEBI" id="CHEBI:18420"/>
        <label>1</label>
    </ligand>
</feature>
<dbReference type="GeneID" id="39738138"/>
<dbReference type="OrthoDB" id="391817at2759"/>
<dbReference type="PANTHER" id="PTHR22748:SF6">
    <property type="entry name" value="DNA-(APURINIC OR APYRIMIDINIC SITE) ENDONUCLEASE"/>
    <property type="match status" value="1"/>
</dbReference>
<keyword evidence="1 4" id="KW-0479">Metal-binding</keyword>
<dbReference type="PANTHER" id="PTHR22748">
    <property type="entry name" value="AP ENDONUCLEASE"/>
    <property type="match status" value="1"/>
</dbReference>
<evidence type="ECO:0000256" key="2">
    <source>
        <dbReference type="ARBA" id="ARBA00022801"/>
    </source>
</evidence>
<evidence type="ECO:0000256" key="1">
    <source>
        <dbReference type="ARBA" id="ARBA00022723"/>
    </source>
</evidence>
<dbReference type="Proteomes" id="UP000220158">
    <property type="component" value="Chromosome 13"/>
</dbReference>
<dbReference type="GO" id="GO:0003906">
    <property type="term" value="F:DNA-(apurinic or apyrimidinic site) endonuclease activity"/>
    <property type="evidence" value="ECO:0007669"/>
    <property type="project" value="TreeGrafter"/>
</dbReference>
<comment type="cofactor">
    <cofactor evidence="4">
        <name>Mg(2+)</name>
        <dbReference type="ChEBI" id="CHEBI:18420"/>
    </cofactor>
    <cofactor evidence="4">
        <name>Mn(2+)</name>
        <dbReference type="ChEBI" id="CHEBI:29035"/>
    </cofactor>
    <text evidence="4">Probably binds two magnesium or manganese ions per subunit.</text>
</comment>
<keyword evidence="3 4" id="KW-0460">Magnesium</keyword>
<evidence type="ECO:0000256" key="3">
    <source>
        <dbReference type="ARBA" id="ARBA00022842"/>
    </source>
</evidence>
<evidence type="ECO:0000256" key="4">
    <source>
        <dbReference type="PIRSR" id="PIRSR604808-2"/>
    </source>
</evidence>
<dbReference type="OMA" id="CWDTYKQ"/>
<proteinExistence type="predicted"/>
<dbReference type="SUPFAM" id="SSF56219">
    <property type="entry name" value="DNase I-like"/>
    <property type="match status" value="2"/>
</dbReference>
<dbReference type="Gene3D" id="3.60.10.10">
    <property type="entry name" value="Endonuclease/exonuclease/phosphatase"/>
    <property type="match status" value="2"/>
</dbReference>
<reference evidence="7 8" key="1">
    <citation type="submission" date="2015-04" db="EMBL/GenBank/DDBJ databases">
        <authorList>
            <consortium name="Pathogen Informatics"/>
        </authorList>
    </citation>
    <scope>NUCLEOTIDE SEQUENCE [LARGE SCALE GENOMIC DNA]</scope>
    <source>
        <strain evidence="7 8">SGS1</strain>
    </source>
</reference>
<evidence type="ECO:0000256" key="5">
    <source>
        <dbReference type="PIRSR" id="PIRSR604808-3"/>
    </source>
</evidence>
<keyword evidence="6" id="KW-0472">Membrane</keyword>
<dbReference type="EMBL" id="LN835308">
    <property type="protein sequence ID" value="CRH03846.1"/>
    <property type="molecule type" value="Genomic_DNA"/>
</dbReference>
<feature type="site" description="Important for catalytic activity" evidence="5">
    <location>
        <position position="636"/>
    </location>
</feature>
<sequence length="842" mass="100207">MEKFHIVSWNVNGWKKSNELIKKKDGNLYEFLKKLDIDILCLQETKTNDSVIENDFNLLDAYSDNYESYWNCCKRKNKEKIFKGYSGIATYVNNKSKIICSTNKPFQNFSFFTNNVSKEDLLIKRKSKIDDSSLSFFLINEDNSDSNKNDKNIIKIRDKGEKIMNSENKENTYFLKSVSDFFNEGRILITIHKNFIVVNIYAPYSGNNYDRLDYKMKFLHAVRAKLIQLRITTGLPIILLGDLNISYRNRDVYYLNNIINLNKLLANIEKINLKEDLKNKISNKLPLIINTLKNKNNFIIKKQKTESNEFFHFFLNFDSDLKKIGNNFSSREEIFFFFSLDTISIEDKYINYPNEYYFFVNNSMNIFESTNEKDNLEEKEKKNEDMNNFEMDSKLRINSSFKDKNNQNFILNNNNDNNNNNNNNNISNSCNHLVNSNYFSVINDYSINYNKKYLNKIKENDALSEIIKKKNRINYELKKKYESFSIDSKYLLKNITKNKNEEIEEYFLKNKENIKYNERLKNKIKNCKKVLCKYKFKSCLKGKYIVKNENCLYLKHLNDIFLSLNIILSEDDLLNIANGVGFSSSPMCCTNFLKNLIFEDNMVDTFSYFHETINGKFTCWDTYKQYRVTNEGSRIDYILIDYILYEKFIKEYNYLYESPIILNDELKKLLLKNNKNDDMDYDYINSLYNNRNYANYFNKLKKKIKNGFVEDINNNEDDEFYDLQFKFLSYIGFIYTSPKLSDHIAVNCTFIINDNLTKCIKKDIKICCSDYDISLKYICNTLDQYITYFPIYLINSPIFSLCCYTFLNHTHLRNNVCQSIIETQPHKKTNKITQYFSKKRKN</sequence>
<feature type="binding site" evidence="4">
    <location>
        <position position="10"/>
    </location>
    <ligand>
        <name>Mg(2+)</name>
        <dbReference type="ChEBI" id="CHEBI:18420"/>
        <label>1</label>
    </ligand>
</feature>
<dbReference type="InterPro" id="IPR036691">
    <property type="entry name" value="Endo/exonu/phosph_ase_sf"/>
</dbReference>
<evidence type="ECO:0000313" key="8">
    <source>
        <dbReference type="Proteomes" id="UP000220158"/>
    </source>
</evidence>
<keyword evidence="8" id="KW-1185">Reference proteome</keyword>
<keyword evidence="6" id="KW-0812">Transmembrane</keyword>
<evidence type="ECO:0000256" key="6">
    <source>
        <dbReference type="SAM" id="Phobius"/>
    </source>
</evidence>
<dbReference type="GO" id="GO:0008081">
    <property type="term" value="F:phosphoric diester hydrolase activity"/>
    <property type="evidence" value="ECO:0007669"/>
    <property type="project" value="TreeGrafter"/>
</dbReference>
<dbReference type="GO" id="GO:0005634">
    <property type="term" value="C:nucleus"/>
    <property type="evidence" value="ECO:0007669"/>
    <property type="project" value="TreeGrafter"/>
</dbReference>
<dbReference type="KEGG" id="prel:PRELSG_1320500"/>
<protein>
    <submittedName>
        <fullName evidence="7">Exodeoxyribonuclease III, putative</fullName>
    </submittedName>
</protein>
<dbReference type="RefSeq" id="XP_028535853.1">
    <property type="nucleotide sequence ID" value="XM_028678737.1"/>
</dbReference>
<accession>A0A1J1HDJ0</accession>
<keyword evidence="4" id="KW-0464">Manganese</keyword>